<feature type="compositionally biased region" description="Basic and acidic residues" evidence="1">
    <location>
        <begin position="37"/>
        <end position="55"/>
    </location>
</feature>
<proteinExistence type="predicted"/>
<sequence length="64" mass="7433">MHATVHLQLMYHIIEPFIVMLASLPPCPSALYARARAPKDRNEKRHAQQHPEHAAFRCRHTSHI</sequence>
<gene>
    <name evidence="2" type="ORF">BD310DRAFT_920038</name>
</gene>
<dbReference type="AlphaFoldDB" id="A0A4Q9NTK5"/>
<reference evidence="2 3" key="1">
    <citation type="submission" date="2019-01" db="EMBL/GenBank/DDBJ databases">
        <title>Draft genome sequences of three monokaryotic isolates of the white-rot basidiomycete fungus Dichomitus squalens.</title>
        <authorList>
            <consortium name="DOE Joint Genome Institute"/>
            <person name="Lopez S.C."/>
            <person name="Andreopoulos B."/>
            <person name="Pangilinan J."/>
            <person name="Lipzen A."/>
            <person name="Riley R."/>
            <person name="Ahrendt S."/>
            <person name="Ng V."/>
            <person name="Barry K."/>
            <person name="Daum C."/>
            <person name="Grigoriev I.V."/>
            <person name="Hilden K.S."/>
            <person name="Makela M.R."/>
            <person name="de Vries R.P."/>
        </authorList>
    </citation>
    <scope>NUCLEOTIDE SEQUENCE [LARGE SCALE GENOMIC DNA]</scope>
    <source>
        <strain evidence="2 3">CBS 464.89</strain>
    </source>
</reference>
<feature type="region of interest" description="Disordered" evidence="1">
    <location>
        <begin position="36"/>
        <end position="64"/>
    </location>
</feature>
<evidence type="ECO:0000256" key="1">
    <source>
        <dbReference type="SAM" id="MobiDB-lite"/>
    </source>
</evidence>
<dbReference type="EMBL" id="ML145096">
    <property type="protein sequence ID" value="TBU61863.1"/>
    <property type="molecule type" value="Genomic_DNA"/>
</dbReference>
<organism evidence="2 3">
    <name type="scientific">Dichomitus squalens</name>
    <dbReference type="NCBI Taxonomy" id="114155"/>
    <lineage>
        <taxon>Eukaryota</taxon>
        <taxon>Fungi</taxon>
        <taxon>Dikarya</taxon>
        <taxon>Basidiomycota</taxon>
        <taxon>Agaricomycotina</taxon>
        <taxon>Agaricomycetes</taxon>
        <taxon>Polyporales</taxon>
        <taxon>Polyporaceae</taxon>
        <taxon>Dichomitus</taxon>
    </lineage>
</organism>
<protein>
    <submittedName>
        <fullName evidence="2">Uncharacterized protein</fullName>
    </submittedName>
</protein>
<dbReference type="Proteomes" id="UP000292082">
    <property type="component" value="Unassembled WGS sequence"/>
</dbReference>
<evidence type="ECO:0000313" key="3">
    <source>
        <dbReference type="Proteomes" id="UP000292082"/>
    </source>
</evidence>
<name>A0A4Q9NTK5_9APHY</name>
<evidence type="ECO:0000313" key="2">
    <source>
        <dbReference type="EMBL" id="TBU61863.1"/>
    </source>
</evidence>
<accession>A0A4Q9NTK5</accession>
<keyword evidence="3" id="KW-1185">Reference proteome</keyword>